<dbReference type="AlphaFoldDB" id="A0A316U5E5"/>
<reference evidence="1 2" key="1">
    <citation type="journal article" date="2018" name="Mol. Biol. Evol.">
        <title>Broad Genomic Sampling Reveals a Smut Pathogenic Ancestry of the Fungal Clade Ustilaginomycotina.</title>
        <authorList>
            <person name="Kijpornyongpan T."/>
            <person name="Mondo S.J."/>
            <person name="Barry K."/>
            <person name="Sandor L."/>
            <person name="Lee J."/>
            <person name="Lipzen A."/>
            <person name="Pangilinan J."/>
            <person name="LaButti K."/>
            <person name="Hainaut M."/>
            <person name="Henrissat B."/>
            <person name="Grigoriev I.V."/>
            <person name="Spatafora J.W."/>
            <person name="Aime M.C."/>
        </authorList>
    </citation>
    <scope>NUCLEOTIDE SEQUENCE [LARGE SCALE GENOMIC DNA]</scope>
    <source>
        <strain evidence="1 2">MCA 4718</strain>
    </source>
</reference>
<evidence type="ECO:0000313" key="2">
    <source>
        <dbReference type="Proteomes" id="UP000245942"/>
    </source>
</evidence>
<keyword evidence="2" id="KW-1185">Reference proteome</keyword>
<dbReference type="Proteomes" id="UP000245942">
    <property type="component" value="Unassembled WGS sequence"/>
</dbReference>
<protein>
    <submittedName>
        <fullName evidence="1">Uncharacterized protein</fullName>
    </submittedName>
</protein>
<dbReference type="EMBL" id="KZ819328">
    <property type="protein sequence ID" value="PWN20420.1"/>
    <property type="molecule type" value="Genomic_DNA"/>
</dbReference>
<evidence type="ECO:0000313" key="1">
    <source>
        <dbReference type="EMBL" id="PWN20420.1"/>
    </source>
</evidence>
<organism evidence="1 2">
    <name type="scientific">Pseudomicrostroma glucosiphilum</name>
    <dbReference type="NCBI Taxonomy" id="1684307"/>
    <lineage>
        <taxon>Eukaryota</taxon>
        <taxon>Fungi</taxon>
        <taxon>Dikarya</taxon>
        <taxon>Basidiomycota</taxon>
        <taxon>Ustilaginomycotina</taxon>
        <taxon>Exobasidiomycetes</taxon>
        <taxon>Microstromatales</taxon>
        <taxon>Microstromatales incertae sedis</taxon>
        <taxon>Pseudomicrostroma</taxon>
    </lineage>
</organism>
<proteinExistence type="predicted"/>
<dbReference type="GeneID" id="37014391"/>
<accession>A0A316U5E5</accession>
<name>A0A316U5E5_9BASI</name>
<gene>
    <name evidence="1" type="ORF">BCV69DRAFT_283300</name>
</gene>
<sequence>MLATLVNLPLAACSQLPLQTYPLFDSEKFGKSLNEGGTGMPLRRSARPLASPQCSTRSFTISQRYFTTPRRCGEIVGAGRPRT</sequence>
<dbReference type="RefSeq" id="XP_025347580.1">
    <property type="nucleotide sequence ID" value="XM_025492657.1"/>
</dbReference>